<dbReference type="PANTHER" id="PTHR43048:SF3">
    <property type="entry name" value="METHYLMALONYL-COA EPIMERASE, MITOCHONDRIAL"/>
    <property type="match status" value="1"/>
</dbReference>
<dbReference type="SUPFAM" id="SSF54593">
    <property type="entry name" value="Glyoxalase/Bleomycin resistance protein/Dihydroxybiphenyl dioxygenase"/>
    <property type="match status" value="1"/>
</dbReference>
<dbReference type="PROSITE" id="PS51819">
    <property type="entry name" value="VOC"/>
    <property type="match status" value="1"/>
</dbReference>
<gene>
    <name evidence="4" type="ORF">DFR64_0129</name>
</gene>
<dbReference type="PANTHER" id="PTHR43048">
    <property type="entry name" value="METHYLMALONYL-COA EPIMERASE"/>
    <property type="match status" value="1"/>
</dbReference>
<evidence type="ECO:0000313" key="4">
    <source>
        <dbReference type="EMBL" id="REG10275.1"/>
    </source>
</evidence>
<dbReference type="InterPro" id="IPR037523">
    <property type="entry name" value="VOC_core"/>
</dbReference>
<evidence type="ECO:0000313" key="5">
    <source>
        <dbReference type="Proteomes" id="UP000256388"/>
    </source>
</evidence>
<dbReference type="Gene3D" id="3.10.180.10">
    <property type="entry name" value="2,3-Dihydroxybiphenyl 1,2-Dioxygenase, domain 1"/>
    <property type="match status" value="1"/>
</dbReference>
<dbReference type="Pfam" id="PF13669">
    <property type="entry name" value="Glyoxalase_4"/>
    <property type="match status" value="1"/>
</dbReference>
<dbReference type="RefSeq" id="WP_116223467.1">
    <property type="nucleotide sequence ID" value="NZ_AP018437.1"/>
</dbReference>
<dbReference type="InterPro" id="IPR017515">
    <property type="entry name" value="MeMalonyl-CoA_epimerase"/>
</dbReference>
<dbReference type="InterPro" id="IPR029068">
    <property type="entry name" value="Glyas_Bleomycin-R_OHBP_Dase"/>
</dbReference>
<keyword evidence="5" id="KW-1185">Reference proteome</keyword>
<organism evidence="4 5">
    <name type="scientific">Pelolinea submarina</name>
    <dbReference type="NCBI Taxonomy" id="913107"/>
    <lineage>
        <taxon>Bacteria</taxon>
        <taxon>Bacillati</taxon>
        <taxon>Chloroflexota</taxon>
        <taxon>Anaerolineae</taxon>
        <taxon>Anaerolineales</taxon>
        <taxon>Anaerolineaceae</taxon>
        <taxon>Pelolinea</taxon>
    </lineage>
</organism>
<comment type="similarity">
    <text evidence="1">Belongs to the methylmalonyl-CoA epimerase family.</text>
</comment>
<dbReference type="OrthoDB" id="9788468at2"/>
<evidence type="ECO:0000256" key="1">
    <source>
        <dbReference type="ARBA" id="ARBA00009308"/>
    </source>
</evidence>
<dbReference type="GO" id="GO:0046491">
    <property type="term" value="P:L-methylmalonyl-CoA metabolic process"/>
    <property type="evidence" value="ECO:0007669"/>
    <property type="project" value="TreeGrafter"/>
</dbReference>
<proteinExistence type="inferred from homology"/>
<reference evidence="4 5" key="1">
    <citation type="submission" date="2018-08" db="EMBL/GenBank/DDBJ databases">
        <title>Genomic Encyclopedia of Type Strains, Phase IV (KMG-IV): sequencing the most valuable type-strain genomes for metagenomic binning, comparative biology and taxonomic classification.</title>
        <authorList>
            <person name="Goeker M."/>
        </authorList>
    </citation>
    <scope>NUCLEOTIDE SEQUENCE [LARGE SCALE GENOMIC DNA]</scope>
    <source>
        <strain evidence="4 5">DSM 23923</strain>
    </source>
</reference>
<accession>A0A347ZV08</accession>
<protein>
    <submittedName>
        <fullName evidence="4">Methylmalonyl-CoA epimerase</fullName>
    </submittedName>
</protein>
<dbReference type="Proteomes" id="UP000256388">
    <property type="component" value="Unassembled WGS sequence"/>
</dbReference>
<dbReference type="InterPro" id="IPR051785">
    <property type="entry name" value="MMCE/EMCE_epimerase"/>
</dbReference>
<dbReference type="EMBL" id="QUMS01000001">
    <property type="protein sequence ID" value="REG10275.1"/>
    <property type="molecule type" value="Genomic_DNA"/>
</dbReference>
<feature type="domain" description="VOC" evidence="3">
    <location>
        <begin position="6"/>
        <end position="133"/>
    </location>
</feature>
<dbReference type="AlphaFoldDB" id="A0A347ZV08"/>
<dbReference type="GO" id="GO:0004493">
    <property type="term" value="F:methylmalonyl-CoA epimerase activity"/>
    <property type="evidence" value="ECO:0007669"/>
    <property type="project" value="TreeGrafter"/>
</dbReference>
<sequence length="134" mass="14771">MPEIKKINHIAVAVNDIEEALPFWQEALGLKLDHTENVPSQKASVAFLPVGESEIELVQPTSPDTGTAKFLAERGPGMHHLCFEVDDIEGMLAQLKAKGVRLINETPLDLEGRRMAFVHPKSTGGVLVELYQFI</sequence>
<name>A0A347ZV08_9CHLR</name>
<comment type="caution">
    <text evidence="4">The sequence shown here is derived from an EMBL/GenBank/DDBJ whole genome shotgun (WGS) entry which is preliminary data.</text>
</comment>
<evidence type="ECO:0000259" key="3">
    <source>
        <dbReference type="PROSITE" id="PS51819"/>
    </source>
</evidence>
<evidence type="ECO:0000256" key="2">
    <source>
        <dbReference type="ARBA" id="ARBA00022723"/>
    </source>
</evidence>
<keyword evidence="2" id="KW-0479">Metal-binding</keyword>
<dbReference type="GO" id="GO:0046872">
    <property type="term" value="F:metal ion binding"/>
    <property type="evidence" value="ECO:0007669"/>
    <property type="project" value="UniProtKB-KW"/>
</dbReference>
<dbReference type="NCBIfam" id="TIGR03081">
    <property type="entry name" value="metmalonyl_epim"/>
    <property type="match status" value="1"/>
</dbReference>
<dbReference type="CDD" id="cd07249">
    <property type="entry name" value="MMCE"/>
    <property type="match status" value="1"/>
</dbReference>